<accession>A0AAD4CBT6</accession>
<dbReference type="InterPro" id="IPR007648">
    <property type="entry name" value="ATPase_inhibitor_mt"/>
</dbReference>
<dbReference type="Pfam" id="PF04568">
    <property type="entry name" value="IATP"/>
    <property type="match status" value="1"/>
</dbReference>
<evidence type="ECO:0000313" key="5">
    <source>
        <dbReference type="EMBL" id="KAF9883551.1"/>
    </source>
</evidence>
<gene>
    <name evidence="5" type="ORF">FE257_003190</name>
</gene>
<proteinExistence type="inferred from homology"/>
<name>A0AAD4CBT6_ASPNN</name>
<dbReference type="EMBL" id="VCAU01000159">
    <property type="protein sequence ID" value="KAF9883551.1"/>
    <property type="molecule type" value="Genomic_DNA"/>
</dbReference>
<organism evidence="5 6">
    <name type="scientific">Aspergillus nanangensis</name>
    <dbReference type="NCBI Taxonomy" id="2582783"/>
    <lineage>
        <taxon>Eukaryota</taxon>
        <taxon>Fungi</taxon>
        <taxon>Dikarya</taxon>
        <taxon>Ascomycota</taxon>
        <taxon>Pezizomycotina</taxon>
        <taxon>Eurotiomycetes</taxon>
        <taxon>Eurotiomycetidae</taxon>
        <taxon>Eurotiales</taxon>
        <taxon>Aspergillaceae</taxon>
        <taxon>Aspergillus</taxon>
        <taxon>Aspergillus subgen. Circumdati</taxon>
    </lineage>
</organism>
<comment type="subcellular location">
    <subcellularLocation>
        <location evidence="1">Mitochondrion</location>
    </subcellularLocation>
</comment>
<keyword evidence="3" id="KW-0496">Mitochondrion</keyword>
<comment type="function">
    <text evidence="4">Inhibits the enzyme activity of ATPase.</text>
</comment>
<comment type="caution">
    <text evidence="5">The sequence shown here is derived from an EMBL/GenBank/DDBJ whole genome shotgun (WGS) entry which is preliminary data.</text>
</comment>
<protein>
    <recommendedName>
        <fullName evidence="4">ATPase inhibitor, mitochondrial</fullName>
    </recommendedName>
</protein>
<reference evidence="5" key="1">
    <citation type="journal article" date="2019" name="Beilstein J. Org. Chem.">
        <title>Nanangenines: drimane sesquiterpenoids as the dominant metabolite cohort of a novel Australian fungus, Aspergillus nanangensis.</title>
        <authorList>
            <person name="Lacey H.J."/>
            <person name="Gilchrist C.L.M."/>
            <person name="Crombie A."/>
            <person name="Kalaitzis J.A."/>
            <person name="Vuong D."/>
            <person name="Rutledge P.J."/>
            <person name="Turner P."/>
            <person name="Pitt J.I."/>
            <person name="Lacey E."/>
            <person name="Chooi Y.H."/>
            <person name="Piggott A.M."/>
        </authorList>
    </citation>
    <scope>NUCLEOTIDE SEQUENCE</scope>
    <source>
        <strain evidence="5">MST-FP2251</strain>
    </source>
</reference>
<comment type="similarity">
    <text evidence="2 4">Belongs to the ATPase inhibitor family.</text>
</comment>
<evidence type="ECO:0000256" key="2">
    <source>
        <dbReference type="ARBA" id="ARBA00010901"/>
    </source>
</evidence>
<evidence type="ECO:0000256" key="4">
    <source>
        <dbReference type="RuleBase" id="RU368087"/>
    </source>
</evidence>
<evidence type="ECO:0000256" key="1">
    <source>
        <dbReference type="ARBA" id="ARBA00004173"/>
    </source>
</evidence>
<reference evidence="5" key="2">
    <citation type="submission" date="2020-02" db="EMBL/GenBank/DDBJ databases">
        <authorList>
            <person name="Gilchrist C.L.M."/>
            <person name="Chooi Y.-H."/>
        </authorList>
    </citation>
    <scope>NUCLEOTIDE SEQUENCE</scope>
    <source>
        <strain evidence="5">MST-FP2251</strain>
    </source>
</reference>
<dbReference type="GO" id="GO:0005739">
    <property type="term" value="C:mitochondrion"/>
    <property type="evidence" value="ECO:0007669"/>
    <property type="project" value="UniProtKB-SubCell"/>
</dbReference>
<evidence type="ECO:0000313" key="6">
    <source>
        <dbReference type="Proteomes" id="UP001194746"/>
    </source>
</evidence>
<dbReference type="AlphaFoldDB" id="A0AAD4CBT6"/>
<dbReference type="GO" id="GO:0042030">
    <property type="term" value="F:ATPase inhibitor activity"/>
    <property type="evidence" value="ECO:0007669"/>
    <property type="project" value="InterPro"/>
</dbReference>
<evidence type="ECO:0000256" key="3">
    <source>
        <dbReference type="ARBA" id="ARBA00023128"/>
    </source>
</evidence>
<keyword evidence="6" id="KW-1185">Reference proteome</keyword>
<dbReference type="Proteomes" id="UP001194746">
    <property type="component" value="Unassembled WGS sequence"/>
</dbReference>
<sequence length="104" mass="11847">MSFLLEVSRPVARAGVKARSFSIAVPARKEGDMYSPKPRGFLAERDAPVVSSFRRPSNPTPEDLLAKAQQAEQLRTLRYKMQEQRQHLADLDRYIQDFARSQGL</sequence>